<name>A0A4U0H9Z4_9SPHI</name>
<organism evidence="3 4">
    <name type="scientific">Sphingobacterium alkalisoli</name>
    <dbReference type="NCBI Taxonomy" id="1874115"/>
    <lineage>
        <taxon>Bacteria</taxon>
        <taxon>Pseudomonadati</taxon>
        <taxon>Bacteroidota</taxon>
        <taxon>Sphingobacteriia</taxon>
        <taxon>Sphingobacteriales</taxon>
        <taxon>Sphingobacteriaceae</taxon>
        <taxon>Sphingobacterium</taxon>
    </lineage>
</organism>
<dbReference type="OrthoDB" id="1523735at2"/>
<dbReference type="Pfam" id="PF16344">
    <property type="entry name" value="FecR_C"/>
    <property type="match status" value="1"/>
</dbReference>
<dbReference type="PIRSF" id="PIRSF018266">
    <property type="entry name" value="FecR"/>
    <property type="match status" value="1"/>
</dbReference>
<evidence type="ECO:0000313" key="4">
    <source>
        <dbReference type="Proteomes" id="UP000309872"/>
    </source>
</evidence>
<dbReference type="Gene3D" id="2.60.120.1440">
    <property type="match status" value="1"/>
</dbReference>
<dbReference type="Proteomes" id="UP000309872">
    <property type="component" value="Unassembled WGS sequence"/>
</dbReference>
<dbReference type="InterPro" id="IPR006860">
    <property type="entry name" value="FecR"/>
</dbReference>
<dbReference type="EMBL" id="SUKA01000001">
    <property type="protein sequence ID" value="TJY68616.1"/>
    <property type="molecule type" value="Genomic_DNA"/>
</dbReference>
<evidence type="ECO:0000259" key="2">
    <source>
        <dbReference type="Pfam" id="PF16344"/>
    </source>
</evidence>
<protein>
    <submittedName>
        <fullName evidence="3">DUF4974 domain-containing protein</fullName>
    </submittedName>
</protein>
<reference evidence="3 4" key="1">
    <citation type="submission" date="2019-04" db="EMBL/GenBank/DDBJ databases">
        <title>Sphingobacterium olei sp. nov., isolated from oil-contaminated soil.</title>
        <authorList>
            <person name="Liu B."/>
        </authorList>
    </citation>
    <scope>NUCLEOTIDE SEQUENCE [LARGE SCALE GENOMIC DNA]</scope>
    <source>
        <strain evidence="3 4">Y3L14</strain>
    </source>
</reference>
<feature type="domain" description="Protein FecR C-terminal" evidence="2">
    <location>
        <begin position="294"/>
        <end position="357"/>
    </location>
</feature>
<comment type="caution">
    <text evidence="3">The sequence shown here is derived from an EMBL/GenBank/DDBJ whole genome shotgun (WGS) entry which is preliminary data.</text>
</comment>
<accession>A0A4U0H9Z4</accession>
<proteinExistence type="predicted"/>
<dbReference type="InterPro" id="IPR012373">
    <property type="entry name" value="Ferrdict_sens_TM"/>
</dbReference>
<dbReference type="Pfam" id="PF04773">
    <property type="entry name" value="FecR"/>
    <property type="match status" value="1"/>
</dbReference>
<dbReference type="Gene3D" id="3.55.50.30">
    <property type="match status" value="1"/>
</dbReference>
<dbReference type="PANTHER" id="PTHR30273:SF2">
    <property type="entry name" value="PROTEIN FECR"/>
    <property type="match status" value="1"/>
</dbReference>
<sequence>MINTRYENVEDFLIDNTFQQYCSGENKQCVLYWNNYLLNHPEQTETIMQAKRLFHILVGNKKPLHTQVEKLKTEIEASSLSSPIKKFRLPIWVKTVAALTVMTVGIYWTMQRWKPEPTTIDHSAITYTTANGEKKVLQLTDGSKIILNAGSRLSLEEGFNKSERHVHLTGEAFFDVCEDKNKPFIVHTQDFDIRVLGTSFNVKAYPEESTSEAILIEGLIEMHSKRGSENSMIIKPNQKVIVYKAIETPDKTASIRKIKKSPLKEIAIQEVAAEDEQMLLADVAWKENRLEIVDQDFASLKKVLERWYNVEIELNGQQLEDIRFTATFNKEGIEQVLDALKKVQPFNYKIYGKKITIYE</sequence>
<keyword evidence="4" id="KW-1185">Reference proteome</keyword>
<dbReference type="PANTHER" id="PTHR30273">
    <property type="entry name" value="PERIPLASMIC SIGNAL SENSOR AND SIGMA FACTOR ACTIVATOR FECR-RELATED"/>
    <property type="match status" value="1"/>
</dbReference>
<evidence type="ECO:0000259" key="1">
    <source>
        <dbReference type="Pfam" id="PF04773"/>
    </source>
</evidence>
<dbReference type="GO" id="GO:0016989">
    <property type="term" value="F:sigma factor antagonist activity"/>
    <property type="evidence" value="ECO:0007669"/>
    <property type="project" value="TreeGrafter"/>
</dbReference>
<dbReference type="AlphaFoldDB" id="A0A4U0H9Z4"/>
<feature type="domain" description="FecR protein" evidence="1">
    <location>
        <begin position="126"/>
        <end position="220"/>
    </location>
</feature>
<dbReference type="RefSeq" id="WP_136819527.1">
    <property type="nucleotide sequence ID" value="NZ_BMJX01000001.1"/>
</dbReference>
<dbReference type="InterPro" id="IPR032508">
    <property type="entry name" value="FecR_C"/>
</dbReference>
<gene>
    <name evidence="3" type="ORF">FAZ19_05000</name>
</gene>
<evidence type="ECO:0000313" key="3">
    <source>
        <dbReference type="EMBL" id="TJY68616.1"/>
    </source>
</evidence>